<organism evidence="3 4">
    <name type="scientific">Urocolius indicus</name>
    <name type="common">Red-faced mousebird</name>
    <name type="synonym">Colius indicus</name>
    <dbReference type="NCBI Taxonomy" id="458196"/>
    <lineage>
        <taxon>Eukaryota</taxon>
        <taxon>Metazoa</taxon>
        <taxon>Chordata</taxon>
        <taxon>Craniata</taxon>
        <taxon>Vertebrata</taxon>
        <taxon>Euteleostomi</taxon>
        <taxon>Archelosauria</taxon>
        <taxon>Archosauria</taxon>
        <taxon>Dinosauria</taxon>
        <taxon>Saurischia</taxon>
        <taxon>Theropoda</taxon>
        <taxon>Coelurosauria</taxon>
        <taxon>Aves</taxon>
        <taxon>Neognathae</taxon>
        <taxon>Neoaves</taxon>
        <taxon>Telluraves</taxon>
        <taxon>Coraciimorphae</taxon>
        <taxon>Coliiformes</taxon>
        <taxon>Coliidae</taxon>
        <taxon>Urocolius</taxon>
    </lineage>
</organism>
<sequence length="151" mass="16442">LAGAGWALAAFGRALARQCREPRCRAELCRAAERSHAVSTQLSLLARVAAVTAAAEPLVSNARNLLRAALHVLEAAEAACVTGLQQPPPGSEDAEVAAFCMQWRRKLLWHRAMESLNSDRDELGLRKTRARAEPTLTAMVQEQCPHIRNVP</sequence>
<dbReference type="Proteomes" id="UP000654395">
    <property type="component" value="Unassembled WGS sequence"/>
</dbReference>
<accession>A0A852KCL0</accession>
<proteinExistence type="predicted"/>
<dbReference type="OrthoDB" id="29742at2759"/>
<dbReference type="InterPro" id="IPR036723">
    <property type="entry name" value="Alpha-catenin/vinculin-like_sf"/>
</dbReference>
<evidence type="ECO:0000256" key="1">
    <source>
        <dbReference type="ARBA" id="ARBA00004496"/>
    </source>
</evidence>
<dbReference type="GO" id="GO:0098609">
    <property type="term" value="P:cell-cell adhesion"/>
    <property type="evidence" value="ECO:0007669"/>
    <property type="project" value="TreeGrafter"/>
</dbReference>
<comment type="subcellular location">
    <subcellularLocation>
        <location evidence="1">Cytoplasm</location>
    </subcellularLocation>
</comment>
<keyword evidence="2" id="KW-0963">Cytoplasm</keyword>
<evidence type="ECO:0000313" key="4">
    <source>
        <dbReference type="Proteomes" id="UP000654395"/>
    </source>
</evidence>
<dbReference type="PANTHER" id="PTHR18914">
    <property type="entry name" value="ALPHA CATENIN"/>
    <property type="match status" value="1"/>
</dbReference>
<dbReference type="SUPFAM" id="SSF47220">
    <property type="entry name" value="alpha-catenin/vinculin-like"/>
    <property type="match status" value="1"/>
</dbReference>
<protein>
    <submittedName>
        <fullName evidence="3">VINC protein</fullName>
    </submittedName>
</protein>
<evidence type="ECO:0000256" key="2">
    <source>
        <dbReference type="ARBA" id="ARBA00022490"/>
    </source>
</evidence>
<feature type="non-terminal residue" evidence="3">
    <location>
        <position position="151"/>
    </location>
</feature>
<feature type="non-terminal residue" evidence="3">
    <location>
        <position position="1"/>
    </location>
</feature>
<dbReference type="AlphaFoldDB" id="A0A852KCL0"/>
<dbReference type="GO" id="GO:0051015">
    <property type="term" value="F:actin filament binding"/>
    <property type="evidence" value="ECO:0007669"/>
    <property type="project" value="InterPro"/>
</dbReference>
<name>A0A852KCL0_UROIN</name>
<dbReference type="GO" id="GO:0005737">
    <property type="term" value="C:cytoplasm"/>
    <property type="evidence" value="ECO:0007669"/>
    <property type="project" value="UniProtKB-SubCell"/>
</dbReference>
<dbReference type="GO" id="GO:0016342">
    <property type="term" value="C:catenin complex"/>
    <property type="evidence" value="ECO:0007669"/>
    <property type="project" value="TreeGrafter"/>
</dbReference>
<dbReference type="EMBL" id="WBNH01000757">
    <property type="protein sequence ID" value="NXX74267.1"/>
    <property type="molecule type" value="Genomic_DNA"/>
</dbReference>
<comment type="caution">
    <text evidence="3">The sequence shown here is derived from an EMBL/GenBank/DDBJ whole genome shotgun (WGS) entry which is preliminary data.</text>
</comment>
<dbReference type="GO" id="GO:0008013">
    <property type="term" value="F:beta-catenin binding"/>
    <property type="evidence" value="ECO:0007669"/>
    <property type="project" value="TreeGrafter"/>
</dbReference>
<dbReference type="GO" id="GO:0016477">
    <property type="term" value="P:cell migration"/>
    <property type="evidence" value="ECO:0007669"/>
    <property type="project" value="TreeGrafter"/>
</dbReference>
<dbReference type="PANTHER" id="PTHR18914:SF30">
    <property type="entry name" value="VINCULIN_ALPHA-CATENIN FAMILY MEMBER 1"/>
    <property type="match status" value="1"/>
</dbReference>
<gene>
    <name evidence="3" type="primary">Vcl_0</name>
    <name evidence="3" type="ORF">UROIND_R15546</name>
</gene>
<dbReference type="Gene3D" id="1.20.120.230">
    <property type="entry name" value="Alpha-catenin/vinculin-like"/>
    <property type="match status" value="1"/>
</dbReference>
<evidence type="ECO:0000313" key="3">
    <source>
        <dbReference type="EMBL" id="NXX74267.1"/>
    </source>
</evidence>
<keyword evidence="4" id="KW-1185">Reference proteome</keyword>
<reference evidence="3" key="1">
    <citation type="submission" date="2020-02" db="EMBL/GenBank/DDBJ databases">
        <title>Bird 10,000 Genomes (B10K) Project - Family phase.</title>
        <authorList>
            <person name="Zhang G."/>
        </authorList>
    </citation>
    <scope>NUCLEOTIDE SEQUENCE</scope>
    <source>
        <strain evidence="3">B10K-DU-030-59</strain>
    </source>
</reference>
<dbReference type="GO" id="GO:0005912">
    <property type="term" value="C:adherens junction"/>
    <property type="evidence" value="ECO:0007669"/>
    <property type="project" value="TreeGrafter"/>
</dbReference>